<dbReference type="InterPro" id="IPR026170">
    <property type="entry name" value="FAM173A/B"/>
</dbReference>
<dbReference type="Gene3D" id="3.40.50.150">
    <property type="entry name" value="Vaccinia Virus protein VP39"/>
    <property type="match status" value="1"/>
</dbReference>
<evidence type="ECO:0008006" key="5">
    <source>
        <dbReference type="Google" id="ProtNLM"/>
    </source>
</evidence>
<gene>
    <name evidence="4" type="ORF">S12H4_53903</name>
</gene>
<dbReference type="EMBL" id="BARW01034381">
    <property type="protein sequence ID" value="GAJ05816.1"/>
    <property type="molecule type" value="Genomic_DNA"/>
</dbReference>
<dbReference type="PANTHER" id="PTHR13610">
    <property type="entry name" value="METHYLTRANSFERASE DOMAIN-CONTAINING PROTEIN"/>
    <property type="match status" value="1"/>
</dbReference>
<dbReference type="Pfam" id="PF06325">
    <property type="entry name" value="PrmA"/>
    <property type="match status" value="1"/>
</dbReference>
<evidence type="ECO:0000256" key="1">
    <source>
        <dbReference type="ARBA" id="ARBA00022603"/>
    </source>
</evidence>
<dbReference type="SUPFAM" id="SSF53335">
    <property type="entry name" value="S-adenosyl-L-methionine-dependent methyltransferases"/>
    <property type="match status" value="1"/>
</dbReference>
<evidence type="ECO:0000256" key="3">
    <source>
        <dbReference type="ARBA" id="ARBA00022691"/>
    </source>
</evidence>
<feature type="non-terminal residue" evidence="4">
    <location>
        <position position="1"/>
    </location>
</feature>
<accession>X1V0W9</accession>
<dbReference type="AlphaFoldDB" id="X1V0W9"/>
<reference evidence="4" key="1">
    <citation type="journal article" date="2014" name="Front. Microbiol.">
        <title>High frequency of phylogenetically diverse reductive dehalogenase-homologous genes in deep subseafloor sedimentary metagenomes.</title>
        <authorList>
            <person name="Kawai M."/>
            <person name="Futagami T."/>
            <person name="Toyoda A."/>
            <person name="Takaki Y."/>
            <person name="Nishi S."/>
            <person name="Hori S."/>
            <person name="Arai W."/>
            <person name="Tsubouchi T."/>
            <person name="Morono Y."/>
            <person name="Uchiyama I."/>
            <person name="Ito T."/>
            <person name="Fujiyama A."/>
            <person name="Inagaki F."/>
            <person name="Takami H."/>
        </authorList>
    </citation>
    <scope>NUCLEOTIDE SEQUENCE</scope>
    <source>
        <strain evidence="4">Expedition CK06-06</strain>
    </source>
</reference>
<organism evidence="4">
    <name type="scientific">marine sediment metagenome</name>
    <dbReference type="NCBI Taxonomy" id="412755"/>
    <lineage>
        <taxon>unclassified sequences</taxon>
        <taxon>metagenomes</taxon>
        <taxon>ecological metagenomes</taxon>
    </lineage>
</organism>
<dbReference type="GO" id="GO:0016279">
    <property type="term" value="F:protein-lysine N-methyltransferase activity"/>
    <property type="evidence" value="ECO:0007669"/>
    <property type="project" value="InterPro"/>
</dbReference>
<keyword evidence="1" id="KW-0489">Methyltransferase</keyword>
<evidence type="ECO:0000313" key="4">
    <source>
        <dbReference type="EMBL" id="GAJ05816.1"/>
    </source>
</evidence>
<sequence>GLNSPFCKSVGFDIDPQRVRESLENVERNNVGHLVRIEQQDIFTLDLSEADVITLYLLRNLNTRLIPQLEKLKPGSRIVSHDYDMIGIKPDTAFTVISNEDGYEHDIFFWTTPLNEEEESDE</sequence>
<comment type="caution">
    <text evidence="4">The sequence shown here is derived from an EMBL/GenBank/DDBJ whole genome shotgun (WGS) entry which is preliminary data.</text>
</comment>
<dbReference type="GO" id="GO:0032259">
    <property type="term" value="P:methylation"/>
    <property type="evidence" value="ECO:0007669"/>
    <property type="project" value="UniProtKB-KW"/>
</dbReference>
<keyword evidence="2" id="KW-0808">Transferase</keyword>
<keyword evidence="3" id="KW-0949">S-adenosyl-L-methionine</keyword>
<evidence type="ECO:0000256" key="2">
    <source>
        <dbReference type="ARBA" id="ARBA00022679"/>
    </source>
</evidence>
<proteinExistence type="predicted"/>
<dbReference type="InterPro" id="IPR029063">
    <property type="entry name" value="SAM-dependent_MTases_sf"/>
</dbReference>
<dbReference type="PANTHER" id="PTHR13610:SF11">
    <property type="entry name" value="METHYLTRANSFERASE DOMAIN-CONTAINING PROTEIN"/>
    <property type="match status" value="1"/>
</dbReference>
<protein>
    <recommendedName>
        <fullName evidence="5">Methyltransferase domain-containing protein</fullName>
    </recommendedName>
</protein>
<name>X1V0W9_9ZZZZ</name>